<evidence type="ECO:0000256" key="3">
    <source>
        <dbReference type="ARBA" id="ARBA00022989"/>
    </source>
</evidence>
<protein>
    <submittedName>
        <fullName evidence="8">MFS transporter</fullName>
    </submittedName>
</protein>
<feature type="transmembrane region" description="Helical" evidence="6">
    <location>
        <begin position="362"/>
        <end position="385"/>
    </location>
</feature>
<feature type="transmembrane region" description="Helical" evidence="6">
    <location>
        <begin position="328"/>
        <end position="350"/>
    </location>
</feature>
<dbReference type="PROSITE" id="PS50850">
    <property type="entry name" value="MFS"/>
    <property type="match status" value="1"/>
</dbReference>
<keyword evidence="2 6" id="KW-0812">Transmembrane</keyword>
<dbReference type="KEGG" id="stui:GCM10017668_58130"/>
<comment type="subcellular location">
    <subcellularLocation>
        <location evidence="1">Cell membrane</location>
        <topology evidence="1">Multi-pass membrane protein</topology>
    </subcellularLocation>
</comment>
<dbReference type="Proteomes" id="UP000516373">
    <property type="component" value="Chromosome"/>
</dbReference>
<feature type="transmembrane region" description="Helical" evidence="6">
    <location>
        <begin position="57"/>
        <end position="77"/>
    </location>
</feature>
<feature type="transmembrane region" description="Helical" evidence="6">
    <location>
        <begin position="305"/>
        <end position="322"/>
    </location>
</feature>
<dbReference type="PANTHER" id="PTHR23527">
    <property type="entry name" value="BLL3282 PROTEIN"/>
    <property type="match status" value="1"/>
</dbReference>
<feature type="transmembrane region" description="Helical" evidence="6">
    <location>
        <begin position="273"/>
        <end position="293"/>
    </location>
</feature>
<feature type="transmembrane region" description="Helical" evidence="6">
    <location>
        <begin position="235"/>
        <end position="253"/>
    </location>
</feature>
<dbReference type="InterPro" id="IPR052952">
    <property type="entry name" value="MFS-Transporter"/>
</dbReference>
<evidence type="ECO:0000259" key="7">
    <source>
        <dbReference type="PROSITE" id="PS50850"/>
    </source>
</evidence>
<feature type="transmembrane region" description="Helical" evidence="6">
    <location>
        <begin position="89"/>
        <end position="109"/>
    </location>
</feature>
<evidence type="ECO:0000313" key="8">
    <source>
        <dbReference type="EMBL" id="BCL23970.1"/>
    </source>
</evidence>
<gene>
    <name evidence="8" type="ORF">GCM10017668_58130</name>
</gene>
<organism evidence="8 9">
    <name type="scientific">Streptomyces tuirus</name>
    <dbReference type="NCBI Taxonomy" id="68278"/>
    <lineage>
        <taxon>Bacteria</taxon>
        <taxon>Bacillati</taxon>
        <taxon>Actinomycetota</taxon>
        <taxon>Actinomycetes</taxon>
        <taxon>Kitasatosporales</taxon>
        <taxon>Streptomycetaceae</taxon>
        <taxon>Streptomyces</taxon>
    </lineage>
</organism>
<evidence type="ECO:0000256" key="1">
    <source>
        <dbReference type="ARBA" id="ARBA00004651"/>
    </source>
</evidence>
<feature type="region of interest" description="Disordered" evidence="5">
    <location>
        <begin position="416"/>
        <end position="448"/>
    </location>
</feature>
<accession>A0A7G1NQK7</accession>
<keyword evidence="4 6" id="KW-0472">Membrane</keyword>
<dbReference type="InterPro" id="IPR000849">
    <property type="entry name" value="Sugar_P_transporter"/>
</dbReference>
<dbReference type="AlphaFoldDB" id="A0A7G1NQK7"/>
<feature type="compositionally biased region" description="Low complexity" evidence="5">
    <location>
        <begin position="426"/>
        <end position="439"/>
    </location>
</feature>
<dbReference type="RefSeq" id="WP_190903373.1">
    <property type="nucleotide sequence ID" value="NZ_AP023439.1"/>
</dbReference>
<dbReference type="InterPro" id="IPR036259">
    <property type="entry name" value="MFS_trans_sf"/>
</dbReference>
<name>A0A7G1NQK7_9ACTN</name>
<evidence type="ECO:0000256" key="5">
    <source>
        <dbReference type="SAM" id="MobiDB-lite"/>
    </source>
</evidence>
<dbReference type="GO" id="GO:0005886">
    <property type="term" value="C:plasma membrane"/>
    <property type="evidence" value="ECO:0007669"/>
    <property type="project" value="UniProtKB-SubCell"/>
</dbReference>
<evidence type="ECO:0000256" key="2">
    <source>
        <dbReference type="ARBA" id="ARBA00022692"/>
    </source>
</evidence>
<dbReference type="EMBL" id="AP023439">
    <property type="protein sequence ID" value="BCL23970.1"/>
    <property type="molecule type" value="Genomic_DNA"/>
</dbReference>
<dbReference type="Gene3D" id="1.20.1250.20">
    <property type="entry name" value="MFS general substrate transporter like domains"/>
    <property type="match status" value="2"/>
</dbReference>
<dbReference type="PIRSF" id="PIRSF002808">
    <property type="entry name" value="Hexose_phosphate_transp"/>
    <property type="match status" value="1"/>
</dbReference>
<dbReference type="InterPro" id="IPR020846">
    <property type="entry name" value="MFS_dom"/>
</dbReference>
<evidence type="ECO:0000256" key="4">
    <source>
        <dbReference type="ARBA" id="ARBA00023136"/>
    </source>
</evidence>
<feature type="transmembrane region" description="Helical" evidence="6">
    <location>
        <begin position="20"/>
        <end position="37"/>
    </location>
</feature>
<dbReference type="InterPro" id="IPR011701">
    <property type="entry name" value="MFS"/>
</dbReference>
<proteinExistence type="predicted"/>
<feature type="transmembrane region" description="Helical" evidence="6">
    <location>
        <begin position="115"/>
        <end position="137"/>
    </location>
</feature>
<evidence type="ECO:0000256" key="6">
    <source>
        <dbReference type="SAM" id="Phobius"/>
    </source>
</evidence>
<dbReference type="Pfam" id="PF07690">
    <property type="entry name" value="MFS_1"/>
    <property type="match status" value="2"/>
</dbReference>
<feature type="transmembrane region" description="Helical" evidence="6">
    <location>
        <begin position="149"/>
        <end position="172"/>
    </location>
</feature>
<dbReference type="GO" id="GO:0022857">
    <property type="term" value="F:transmembrane transporter activity"/>
    <property type="evidence" value="ECO:0007669"/>
    <property type="project" value="InterPro"/>
</dbReference>
<feature type="domain" description="Major facilitator superfamily (MFS) profile" evidence="7">
    <location>
        <begin position="24"/>
        <end position="417"/>
    </location>
</feature>
<evidence type="ECO:0000313" key="9">
    <source>
        <dbReference type="Proteomes" id="UP000516373"/>
    </source>
</evidence>
<sequence length="448" mass="45704">MNLSSHKPAQPSDHPRPSPYRWVVLIACWVSFTLTSIDRSTWGPASVFVGESLAVPLASLGAFATAYYIGYVVSNALGGLGVDRYGGRILLTVSLLGAGVGMTAFGSTTSATVGIALQALVGLFAGADYSAGIRLITSWFPAASLGLPLGLFTTATSLGTAIANTVVPTIIAKYSWHTSYHVFGVISIVLAVLLFFLVRPGPMLDTADTADTADSGGERPGRRLDLGGLVRNRSLVLTCLTGFGGFWGLYGFITWANALMIKGHGVTPATAGLVVSVFAVTAIAVKPAVGFVTDRFFGGARKTPTIAILAVFGSTLVCFGALGDPDALIWLAPLLGAAAYGWTPLVVALVPRLVPSSVTGSASGIANATWQLGSVVVPVVVGMVFSATGSFGAAFLALAAGPFTGCLIMLAVNERPPSTADTPEDAAPASGQAQGSAAGRLPMNGPPA</sequence>
<dbReference type="SUPFAM" id="SSF103473">
    <property type="entry name" value="MFS general substrate transporter"/>
    <property type="match status" value="1"/>
</dbReference>
<reference evidence="8 9" key="1">
    <citation type="journal article" date="2014" name="Int. J. Syst. Evol. Microbiol.">
        <title>Complete genome sequence of Corynebacterium casei LMG S-19264T (=DSM 44701T), isolated from a smear-ripened cheese.</title>
        <authorList>
            <consortium name="US DOE Joint Genome Institute (JGI-PGF)"/>
            <person name="Walter F."/>
            <person name="Albersmeier A."/>
            <person name="Kalinowski J."/>
            <person name="Ruckert C."/>
        </authorList>
    </citation>
    <scope>NUCLEOTIDE SEQUENCE [LARGE SCALE GENOMIC DNA]</scope>
    <source>
        <strain evidence="8 9">JCM 4255</strain>
    </source>
</reference>
<dbReference type="PANTHER" id="PTHR23527:SF1">
    <property type="entry name" value="BLL3282 PROTEIN"/>
    <property type="match status" value="1"/>
</dbReference>
<feature type="transmembrane region" description="Helical" evidence="6">
    <location>
        <begin position="178"/>
        <end position="198"/>
    </location>
</feature>
<feature type="transmembrane region" description="Helical" evidence="6">
    <location>
        <begin position="391"/>
        <end position="412"/>
    </location>
</feature>
<keyword evidence="3 6" id="KW-1133">Transmembrane helix</keyword>